<reference evidence="1 2" key="1">
    <citation type="submission" date="2019-10" db="EMBL/GenBank/DDBJ databases">
        <authorList>
            <person name="Dong K."/>
        </authorList>
    </citation>
    <scope>NUCLEOTIDE SEQUENCE [LARGE SCALE GENOMIC DNA]</scope>
    <source>
        <strain evidence="1 2">DSM 28960</strain>
    </source>
</reference>
<organism evidence="1 2">
    <name type="scientific">Lactococcus hircilactis</name>
    <dbReference type="NCBI Taxonomy" id="1494462"/>
    <lineage>
        <taxon>Bacteria</taxon>
        <taxon>Bacillati</taxon>
        <taxon>Bacillota</taxon>
        <taxon>Bacilli</taxon>
        <taxon>Lactobacillales</taxon>
        <taxon>Streptococcaceae</taxon>
        <taxon>Lactococcus</taxon>
    </lineage>
</organism>
<dbReference type="RefSeq" id="WP_153496870.1">
    <property type="nucleotide sequence ID" value="NZ_CAXYUY010000023.1"/>
</dbReference>
<protein>
    <submittedName>
        <fullName evidence="1">Uncharacterized protein</fullName>
    </submittedName>
</protein>
<dbReference type="AlphaFoldDB" id="A0A7X2D0Q8"/>
<keyword evidence="2" id="KW-1185">Reference proteome</keyword>
<dbReference type="Proteomes" id="UP000439550">
    <property type="component" value="Unassembled WGS sequence"/>
</dbReference>
<name>A0A7X2D0Q8_9LACT</name>
<gene>
    <name evidence="1" type="ORF">GHI93_09750</name>
</gene>
<proteinExistence type="predicted"/>
<accession>A0A7X2D0Q8</accession>
<evidence type="ECO:0000313" key="1">
    <source>
        <dbReference type="EMBL" id="MQW40209.1"/>
    </source>
</evidence>
<sequence length="176" mass="19804">MHASLDGERVEIWHFTKADPKPSEWVKTALETGIQMQKNDVIVKHKDGKIEVLDEKTALQKLKLLTAAQAKVMSMTKTGDAKLLKVKNGFDICDAWKICPNEEPIGWVKEALDKKWVFWDEISEFSEVFLKAPGFYLGSGIGSAGAYLVMANGNFRIVPEKDFNKQYRILKEAGDA</sequence>
<dbReference type="EMBL" id="WITJ01000013">
    <property type="protein sequence ID" value="MQW40209.1"/>
    <property type="molecule type" value="Genomic_DNA"/>
</dbReference>
<evidence type="ECO:0000313" key="2">
    <source>
        <dbReference type="Proteomes" id="UP000439550"/>
    </source>
</evidence>
<dbReference type="OrthoDB" id="2146302at2"/>
<comment type="caution">
    <text evidence="1">The sequence shown here is derived from an EMBL/GenBank/DDBJ whole genome shotgun (WGS) entry which is preliminary data.</text>
</comment>